<feature type="domain" description="Secretin/TonB short N-terminal" evidence="15">
    <location>
        <begin position="63"/>
        <end position="114"/>
    </location>
</feature>
<dbReference type="STRING" id="178901.AmDm5_1419"/>
<dbReference type="SMART" id="SM00965">
    <property type="entry name" value="STN"/>
    <property type="match status" value="1"/>
</dbReference>
<keyword evidence="11 12" id="KW-0998">Cell outer membrane</keyword>
<evidence type="ECO:0000313" key="17">
    <source>
        <dbReference type="Proteomes" id="UP000077349"/>
    </source>
</evidence>
<evidence type="ECO:0000256" key="6">
    <source>
        <dbReference type="ARBA" id="ARBA00022729"/>
    </source>
</evidence>
<evidence type="ECO:0000256" key="8">
    <source>
        <dbReference type="ARBA" id="ARBA00023065"/>
    </source>
</evidence>
<keyword evidence="4" id="KW-0410">Iron transport</keyword>
<dbReference type="PANTHER" id="PTHR32552">
    <property type="entry name" value="FERRICHROME IRON RECEPTOR-RELATED"/>
    <property type="match status" value="1"/>
</dbReference>
<dbReference type="PROSITE" id="PS52016">
    <property type="entry name" value="TONB_DEPENDENT_REC_3"/>
    <property type="match status" value="1"/>
</dbReference>
<evidence type="ECO:0000256" key="7">
    <source>
        <dbReference type="ARBA" id="ARBA00023004"/>
    </source>
</evidence>
<dbReference type="GO" id="GO:0009279">
    <property type="term" value="C:cell outer membrane"/>
    <property type="evidence" value="ECO:0007669"/>
    <property type="project" value="UniProtKB-SubCell"/>
</dbReference>
<evidence type="ECO:0000256" key="4">
    <source>
        <dbReference type="ARBA" id="ARBA00022496"/>
    </source>
</evidence>
<evidence type="ECO:0000256" key="10">
    <source>
        <dbReference type="ARBA" id="ARBA00023136"/>
    </source>
</evidence>
<keyword evidence="9" id="KW-0798">TonB box</keyword>
<keyword evidence="3 12" id="KW-1134">Transmembrane beta strand</keyword>
<evidence type="ECO:0000256" key="12">
    <source>
        <dbReference type="PROSITE-ProRule" id="PRU01360"/>
    </source>
</evidence>
<dbReference type="InterPro" id="IPR039426">
    <property type="entry name" value="TonB-dep_rcpt-like"/>
</dbReference>
<evidence type="ECO:0000256" key="1">
    <source>
        <dbReference type="ARBA" id="ARBA00004571"/>
    </source>
</evidence>
<dbReference type="Pfam" id="PF07660">
    <property type="entry name" value="STN"/>
    <property type="match status" value="1"/>
</dbReference>
<dbReference type="Pfam" id="PF07715">
    <property type="entry name" value="Plug"/>
    <property type="match status" value="1"/>
</dbReference>
<protein>
    <submittedName>
        <fullName evidence="16">TonB-dependent receptor</fullName>
    </submittedName>
</protein>
<organism evidence="16 17">
    <name type="scientific">Acetobacter malorum</name>
    <dbReference type="NCBI Taxonomy" id="178901"/>
    <lineage>
        <taxon>Bacteria</taxon>
        <taxon>Pseudomonadati</taxon>
        <taxon>Pseudomonadota</taxon>
        <taxon>Alphaproteobacteria</taxon>
        <taxon>Acetobacterales</taxon>
        <taxon>Acetobacteraceae</taxon>
        <taxon>Acetobacter</taxon>
    </lineage>
</organism>
<evidence type="ECO:0000256" key="2">
    <source>
        <dbReference type="ARBA" id="ARBA00022448"/>
    </source>
</evidence>
<evidence type="ECO:0000256" key="9">
    <source>
        <dbReference type="ARBA" id="ARBA00023077"/>
    </source>
</evidence>
<dbReference type="Gene3D" id="2.40.170.20">
    <property type="entry name" value="TonB-dependent receptor, beta-barrel domain"/>
    <property type="match status" value="1"/>
</dbReference>
<keyword evidence="2 12" id="KW-0813">Transport</keyword>
<comment type="caution">
    <text evidence="16">The sequence shown here is derived from an EMBL/GenBank/DDBJ whole genome shotgun (WGS) entry which is preliminary data.</text>
</comment>
<gene>
    <name evidence="16" type="ORF">Amal_01256</name>
</gene>
<dbReference type="InterPro" id="IPR011662">
    <property type="entry name" value="Secretin/TonB_short_N"/>
</dbReference>
<evidence type="ECO:0000256" key="5">
    <source>
        <dbReference type="ARBA" id="ARBA00022692"/>
    </source>
</evidence>
<accession>A0A177GB40</accession>
<proteinExistence type="inferred from homology"/>
<keyword evidence="5 12" id="KW-0812">Transmembrane</keyword>
<name>A0A177GB40_9PROT</name>
<dbReference type="eggNOG" id="COG4771">
    <property type="taxonomic scope" value="Bacteria"/>
</dbReference>
<dbReference type="Gene3D" id="3.55.50.30">
    <property type="match status" value="1"/>
</dbReference>
<keyword evidence="16" id="KW-0675">Receptor</keyword>
<comment type="subcellular location">
    <subcellularLocation>
        <location evidence="1 12">Cell outer membrane</location>
        <topology evidence="1 12">Multi-pass membrane protein</topology>
    </subcellularLocation>
</comment>
<dbReference type="GO" id="GO:0006826">
    <property type="term" value="P:iron ion transport"/>
    <property type="evidence" value="ECO:0007669"/>
    <property type="project" value="UniProtKB-KW"/>
</dbReference>
<dbReference type="SUPFAM" id="SSF56935">
    <property type="entry name" value="Porins"/>
    <property type="match status" value="1"/>
</dbReference>
<evidence type="ECO:0000256" key="3">
    <source>
        <dbReference type="ARBA" id="ARBA00022452"/>
    </source>
</evidence>
<keyword evidence="8" id="KW-0406">Ion transport</keyword>
<sequence length="784" mass="85313">MVIRLFLARGLMRGALGLSIAGVWTLCEGMEAKAQTSAPLHVFHVAPGALSDAVLAFSQQAHVQVTADAESLDHRNSAGVAGQFTLAAGLQKILAGTGLTYRSVGGGAFQIVAAPPASPGPGGLTKTADPHSAEGSSTSSYGGTERIVVVGQSIDRLKNTNSAVTVLRHLDTDEYRSLYDVTNRVPNMVGNAAGLPAIRGMSGEGAAGGIFTLMSGSRPRTAVIIDGLPETFGGQRYTDSGLWDFDDVQVLRGPQATTQGRNAIGGAITMNTKDPTWAWHGAVHAGYESQGDRGSFGATLSGPLVKDQLAIRLSGNGIYGNSYIKYAGKSWPYNPSEINQSTFRGKMLWTPKALPRFKMEMVGSHREQNGEYLYQATGPDFWKYKFDNPDMNIRVSNSSIDTLSDKFSYEISDALTASLLYGHVWYDANFNQSNQLASSNSRGKLNLNENNNTIEQRFVYSPKNGWINGVLGLYYFNRDQRITSPDMGVNGPDQEQTYAIYMDGTVPLVGGLSLIAGARVEREVQNRNVRMSWGSVNFDGGTTMFLPKGGLLYTFSPHDSMSFTVRRGYNPGGGAIDWDRGFYYQYKKETVTTYELSGHTEQLGRRFSLNGNLFYNSFHNYQDLLDYTFVNIPDGRSMGLELEAQYHVTKGLNIYGGVGLLDTKIQKAPTAYAYAKGSKFSNAPSTTFTVGFDQKFQSGFSFGGTVNRVGAYTSQVENGTGITAGNYITFNMHAAYTSKYYTVRFYAKNLSNEHIIYNARSSWAGSYAQVGQPRAFGASLEGHF</sequence>
<evidence type="ECO:0000259" key="15">
    <source>
        <dbReference type="SMART" id="SM00965"/>
    </source>
</evidence>
<dbReference type="InterPro" id="IPR012910">
    <property type="entry name" value="Plug_dom"/>
</dbReference>
<keyword evidence="6" id="KW-0732">Signal</keyword>
<dbReference type="PROSITE" id="PS01156">
    <property type="entry name" value="TONB_DEPENDENT_REC_2"/>
    <property type="match status" value="1"/>
</dbReference>
<dbReference type="AlphaFoldDB" id="A0A177GB40"/>
<dbReference type="InterPro" id="IPR036942">
    <property type="entry name" value="Beta-barrel_TonB_sf"/>
</dbReference>
<dbReference type="PANTHER" id="PTHR32552:SF81">
    <property type="entry name" value="TONB-DEPENDENT OUTER MEMBRANE RECEPTOR"/>
    <property type="match status" value="1"/>
</dbReference>
<feature type="region of interest" description="Disordered" evidence="14">
    <location>
        <begin position="118"/>
        <end position="141"/>
    </location>
</feature>
<evidence type="ECO:0000256" key="13">
    <source>
        <dbReference type="PROSITE-ProRule" id="PRU10144"/>
    </source>
</evidence>
<dbReference type="EMBL" id="LVHD01000012">
    <property type="protein sequence ID" value="OAG77498.1"/>
    <property type="molecule type" value="Genomic_DNA"/>
</dbReference>
<evidence type="ECO:0000256" key="11">
    <source>
        <dbReference type="ARBA" id="ARBA00023237"/>
    </source>
</evidence>
<feature type="short sequence motif" description="TonB C-terminal box" evidence="13">
    <location>
        <begin position="767"/>
        <end position="784"/>
    </location>
</feature>
<dbReference type="InterPro" id="IPR010917">
    <property type="entry name" value="TonB_rcpt_CS"/>
</dbReference>
<comment type="similarity">
    <text evidence="12">Belongs to the TonB-dependent receptor family.</text>
</comment>
<keyword evidence="10 12" id="KW-0472">Membrane</keyword>
<evidence type="ECO:0000256" key="14">
    <source>
        <dbReference type="SAM" id="MobiDB-lite"/>
    </source>
</evidence>
<evidence type="ECO:0000313" key="16">
    <source>
        <dbReference type="EMBL" id="OAG77498.1"/>
    </source>
</evidence>
<dbReference type="Proteomes" id="UP000077349">
    <property type="component" value="Unassembled WGS sequence"/>
</dbReference>
<dbReference type="PATRIC" id="fig|178901.16.peg.1322"/>
<reference evidence="16 17" key="1">
    <citation type="submission" date="2016-03" db="EMBL/GenBank/DDBJ databases">
        <title>Draft genome sequence of Acetobacter malorum CECT 7742, a strain isolated from strawberry vinegar.</title>
        <authorList>
            <person name="Sainz F."/>
            <person name="Mas A."/>
            <person name="Torija M.J."/>
        </authorList>
    </citation>
    <scope>NUCLEOTIDE SEQUENCE [LARGE SCALE GENOMIC DNA]</scope>
    <source>
        <strain evidence="16 17">CECT 7742</strain>
    </source>
</reference>
<keyword evidence="7" id="KW-0408">Iron</keyword>